<evidence type="ECO:0000256" key="2">
    <source>
        <dbReference type="SAM" id="SignalP"/>
    </source>
</evidence>
<feature type="compositionally biased region" description="Low complexity" evidence="1">
    <location>
        <begin position="45"/>
        <end position="68"/>
    </location>
</feature>
<dbReference type="Pfam" id="PF11005">
    <property type="entry name" value="DUF2844"/>
    <property type="match status" value="1"/>
</dbReference>
<feature type="chain" id="PRO_5047427965" evidence="2">
    <location>
        <begin position="34"/>
        <end position="200"/>
    </location>
</feature>
<dbReference type="EMBL" id="CP080095">
    <property type="protein sequence ID" value="QYD69200.1"/>
    <property type="molecule type" value="Genomic_DNA"/>
</dbReference>
<feature type="signal peptide" evidence="2">
    <location>
        <begin position="1"/>
        <end position="33"/>
    </location>
</feature>
<dbReference type="Proteomes" id="UP000826462">
    <property type="component" value="Chromosome 1"/>
</dbReference>
<organism evidence="3 4">
    <name type="scientific">Paraburkholderia edwinii</name>
    <dbReference type="NCBI Taxonomy" id="2861782"/>
    <lineage>
        <taxon>Bacteria</taxon>
        <taxon>Pseudomonadati</taxon>
        <taxon>Pseudomonadota</taxon>
        <taxon>Betaproteobacteria</taxon>
        <taxon>Burkholderiales</taxon>
        <taxon>Burkholderiaceae</taxon>
        <taxon>Paraburkholderia</taxon>
    </lineage>
</organism>
<accession>A0ABX8UPK2</accession>
<feature type="region of interest" description="Disordered" evidence="1">
    <location>
        <begin position="39"/>
        <end position="68"/>
    </location>
</feature>
<protein>
    <submittedName>
        <fullName evidence="3">DUF2844 domain-containing protein</fullName>
    </submittedName>
</protein>
<gene>
    <name evidence="3" type="ORF">KZJ38_02055</name>
</gene>
<keyword evidence="2" id="KW-0732">Signal</keyword>
<dbReference type="RefSeq" id="WP_219798568.1">
    <property type="nucleotide sequence ID" value="NZ_CP080095.1"/>
</dbReference>
<evidence type="ECO:0000313" key="3">
    <source>
        <dbReference type="EMBL" id="QYD69200.1"/>
    </source>
</evidence>
<evidence type="ECO:0000256" key="1">
    <source>
        <dbReference type="SAM" id="MobiDB-lite"/>
    </source>
</evidence>
<dbReference type="InterPro" id="IPR006311">
    <property type="entry name" value="TAT_signal"/>
</dbReference>
<sequence>MFESNQSRRHVFAHAAAAFCAAGMLAAAPIAKAALGGSPMATPQGASVTTSSSSATPATSGSSGSSTMATMRNAITSGASGTAPASSSGASGAASYTVRSTTLATGTVVREYVSANGDVFAACWNGPAYPNITDIFGSDYYQQYVEGARAAQATRGVARGPATVEHGGLVVNAGGHMGHYVGCGYLPALMPAGVTGNDIR</sequence>
<name>A0ABX8UPK2_9BURK</name>
<dbReference type="PROSITE" id="PS51318">
    <property type="entry name" value="TAT"/>
    <property type="match status" value="1"/>
</dbReference>
<dbReference type="InterPro" id="IPR021267">
    <property type="entry name" value="DUF2844"/>
</dbReference>
<reference evidence="3 4" key="1">
    <citation type="submission" date="2021-07" db="EMBL/GenBank/DDBJ databases">
        <title>Paraburkholderia edwinii protects Aspergillus sp. from phenazines by acting as a toxin sponge.</title>
        <authorList>
            <person name="Dahlstrom K.M."/>
            <person name="Newman D.K."/>
        </authorList>
    </citation>
    <scope>NUCLEOTIDE SEQUENCE [LARGE SCALE GENOMIC DNA]</scope>
    <source>
        <strain evidence="3 4">Pe01</strain>
    </source>
</reference>
<evidence type="ECO:0000313" key="4">
    <source>
        <dbReference type="Proteomes" id="UP000826462"/>
    </source>
</evidence>
<keyword evidence="4" id="KW-1185">Reference proteome</keyword>
<proteinExistence type="predicted"/>